<proteinExistence type="predicted"/>
<keyword evidence="1" id="KW-0472">Membrane</keyword>
<dbReference type="RefSeq" id="WP_387896130.1">
    <property type="nucleotide sequence ID" value="NZ_JBIAPK010000005.1"/>
</dbReference>
<gene>
    <name evidence="2" type="ORF">ACFYWW_17835</name>
</gene>
<accession>A0ABW6RGB9</accession>
<evidence type="ECO:0000313" key="2">
    <source>
        <dbReference type="EMBL" id="MFF3340574.1"/>
    </source>
</evidence>
<reference evidence="2 3" key="1">
    <citation type="submission" date="2024-10" db="EMBL/GenBank/DDBJ databases">
        <title>The Natural Products Discovery Center: Release of the First 8490 Sequenced Strains for Exploring Actinobacteria Biosynthetic Diversity.</title>
        <authorList>
            <person name="Kalkreuter E."/>
            <person name="Kautsar S.A."/>
            <person name="Yang D."/>
            <person name="Bader C.D."/>
            <person name="Teijaro C.N."/>
            <person name="Fluegel L."/>
            <person name="Davis C.M."/>
            <person name="Simpson J.R."/>
            <person name="Lauterbach L."/>
            <person name="Steele A.D."/>
            <person name="Gui C."/>
            <person name="Meng S."/>
            <person name="Li G."/>
            <person name="Viehrig K."/>
            <person name="Ye F."/>
            <person name="Su P."/>
            <person name="Kiefer A.F."/>
            <person name="Nichols A."/>
            <person name="Cepeda A.J."/>
            <person name="Yan W."/>
            <person name="Fan B."/>
            <person name="Jiang Y."/>
            <person name="Adhikari A."/>
            <person name="Zheng C.-J."/>
            <person name="Schuster L."/>
            <person name="Cowan T.M."/>
            <person name="Smanski M.J."/>
            <person name="Chevrette M.G."/>
            <person name="De Carvalho L.P.S."/>
            <person name="Shen B."/>
        </authorList>
    </citation>
    <scope>NUCLEOTIDE SEQUENCE [LARGE SCALE GENOMIC DNA]</scope>
    <source>
        <strain evidence="2 3">NPDC003029</strain>
    </source>
</reference>
<name>A0ABW6RGB9_9ACTN</name>
<feature type="transmembrane region" description="Helical" evidence="1">
    <location>
        <begin position="136"/>
        <end position="154"/>
    </location>
</feature>
<evidence type="ECO:0008006" key="4">
    <source>
        <dbReference type="Google" id="ProtNLM"/>
    </source>
</evidence>
<feature type="transmembrane region" description="Helical" evidence="1">
    <location>
        <begin position="110"/>
        <end position="129"/>
    </location>
</feature>
<keyword evidence="1" id="KW-1133">Transmembrane helix</keyword>
<evidence type="ECO:0000313" key="3">
    <source>
        <dbReference type="Proteomes" id="UP001601976"/>
    </source>
</evidence>
<dbReference type="Proteomes" id="UP001601976">
    <property type="component" value="Unassembled WGS sequence"/>
</dbReference>
<evidence type="ECO:0000256" key="1">
    <source>
        <dbReference type="SAM" id="Phobius"/>
    </source>
</evidence>
<comment type="caution">
    <text evidence="2">The sequence shown here is derived from an EMBL/GenBank/DDBJ whole genome shotgun (WGS) entry which is preliminary data.</text>
</comment>
<sequence>MASKRTQALLYARRAAMAGVALLLLVAGVRSSWGAAQHVMLAKGREHGTLTIAACGAETCTGPYTPEGRTPDHPRVTIDKSIAVRKGAKLPVVLKPGTAEAVRAGAPGVLHAWAPLGGALLLAALVIAGGLRMTRLAWGAALAGGALLGAAFLAL</sequence>
<protein>
    <recommendedName>
        <fullName evidence="4">Integral membrane protein</fullName>
    </recommendedName>
</protein>
<keyword evidence="3" id="KW-1185">Reference proteome</keyword>
<organism evidence="2 3">
    <name type="scientific">Streptomyces flavidovirens</name>
    <dbReference type="NCBI Taxonomy" id="67298"/>
    <lineage>
        <taxon>Bacteria</taxon>
        <taxon>Bacillati</taxon>
        <taxon>Actinomycetota</taxon>
        <taxon>Actinomycetes</taxon>
        <taxon>Kitasatosporales</taxon>
        <taxon>Streptomycetaceae</taxon>
        <taxon>Streptomyces</taxon>
    </lineage>
</organism>
<keyword evidence="1" id="KW-0812">Transmembrane</keyword>
<dbReference type="EMBL" id="JBIAPK010000005">
    <property type="protein sequence ID" value="MFF3340574.1"/>
    <property type="molecule type" value="Genomic_DNA"/>
</dbReference>